<proteinExistence type="predicted"/>
<dbReference type="InterPro" id="IPR036679">
    <property type="entry name" value="FlgN-like_sf"/>
</dbReference>
<keyword evidence="2" id="KW-0282">Flagellum</keyword>
<organism evidence="2 3">
    <name type="scientific">Lysinibacillus composti</name>
    <dbReference type="NCBI Taxonomy" id="720633"/>
    <lineage>
        <taxon>Bacteria</taxon>
        <taxon>Bacillati</taxon>
        <taxon>Bacillota</taxon>
        <taxon>Bacilli</taxon>
        <taxon>Bacillales</taxon>
        <taxon>Bacillaceae</taxon>
        <taxon>Lysinibacillus</taxon>
    </lineage>
</organism>
<protein>
    <submittedName>
        <fullName evidence="2">Flagellar protein FlgN</fullName>
    </submittedName>
</protein>
<keyword evidence="3" id="KW-1185">Reference proteome</keyword>
<comment type="caution">
    <text evidence="2">The sequence shown here is derived from an EMBL/GenBank/DDBJ whole genome shotgun (WGS) entry which is preliminary data.</text>
</comment>
<keyword evidence="1" id="KW-1005">Bacterial flagellum biogenesis</keyword>
<evidence type="ECO:0000256" key="1">
    <source>
        <dbReference type="ARBA" id="ARBA00022795"/>
    </source>
</evidence>
<dbReference type="RefSeq" id="WP_124763738.1">
    <property type="nucleotide sequence ID" value="NZ_JAFBDY010000003.1"/>
</dbReference>
<dbReference type="Gene3D" id="1.20.58.300">
    <property type="entry name" value="FlgN-like"/>
    <property type="match status" value="1"/>
</dbReference>
<keyword evidence="2" id="KW-0969">Cilium</keyword>
<dbReference type="SUPFAM" id="SSF140566">
    <property type="entry name" value="FlgN-like"/>
    <property type="match status" value="1"/>
</dbReference>
<gene>
    <name evidence="2" type="ORF">EBB45_06735</name>
</gene>
<reference evidence="2 3" key="1">
    <citation type="journal article" date="2013" name="J. Microbiol.">
        <title>Lysinibacillus chungkukjangi sp. nov., isolated from Chungkukjang, Korean fermented soybean food.</title>
        <authorList>
            <person name="Kim S.J."/>
            <person name="Jang Y.H."/>
            <person name="Hamada M."/>
            <person name="Ahn J.H."/>
            <person name="Weon H.Y."/>
            <person name="Suzuki K."/>
            <person name="Whang K.S."/>
            <person name="Kwon S.W."/>
        </authorList>
    </citation>
    <scope>NUCLEOTIDE SEQUENCE [LARGE SCALE GENOMIC DNA]</scope>
    <source>
        <strain evidence="2 3">MCCC 1A12701</strain>
    </source>
</reference>
<dbReference type="AlphaFoldDB" id="A0A3N9UU56"/>
<accession>A0A3N9UU56</accession>
<evidence type="ECO:0000313" key="3">
    <source>
        <dbReference type="Proteomes" id="UP000274033"/>
    </source>
</evidence>
<dbReference type="EMBL" id="RRCT01000004">
    <property type="protein sequence ID" value="RQW75436.1"/>
    <property type="molecule type" value="Genomic_DNA"/>
</dbReference>
<keyword evidence="2" id="KW-0966">Cell projection</keyword>
<dbReference type="Proteomes" id="UP000274033">
    <property type="component" value="Unassembled WGS sequence"/>
</dbReference>
<dbReference type="OrthoDB" id="2381500at2"/>
<dbReference type="InterPro" id="IPR007809">
    <property type="entry name" value="FlgN-like"/>
</dbReference>
<sequence length="166" mass="19131">MSVQTIMTILEKLEKMHRSLLEHSYRKTELVKKGDMEELDQMLKIEQSHVAAIETLEQQRQQVVTEYLRAKGIAPADTSSVADVIEATEDETEKSELQAVRKRLISVIDELKQQNDLNQKLVFQSLQFVNMTMEMMRPSTEQINYSGKEVRGQNPIPKKGYFDSQA</sequence>
<dbReference type="GO" id="GO:0044780">
    <property type="term" value="P:bacterial-type flagellum assembly"/>
    <property type="evidence" value="ECO:0007669"/>
    <property type="project" value="InterPro"/>
</dbReference>
<dbReference type="Pfam" id="PF05130">
    <property type="entry name" value="FlgN"/>
    <property type="match status" value="1"/>
</dbReference>
<name>A0A3N9UU56_9BACI</name>
<evidence type="ECO:0000313" key="2">
    <source>
        <dbReference type="EMBL" id="RQW75436.1"/>
    </source>
</evidence>